<protein>
    <submittedName>
        <fullName evidence="1">Uncharacterized protein</fullName>
    </submittedName>
</protein>
<reference evidence="1" key="1">
    <citation type="journal article" date="2014" name="Front. Microbiol.">
        <title>High frequency of phylogenetically diverse reductive dehalogenase-homologous genes in deep subseafloor sedimentary metagenomes.</title>
        <authorList>
            <person name="Kawai M."/>
            <person name="Futagami T."/>
            <person name="Toyoda A."/>
            <person name="Takaki Y."/>
            <person name="Nishi S."/>
            <person name="Hori S."/>
            <person name="Arai W."/>
            <person name="Tsubouchi T."/>
            <person name="Morono Y."/>
            <person name="Uchiyama I."/>
            <person name="Ito T."/>
            <person name="Fujiyama A."/>
            <person name="Inagaki F."/>
            <person name="Takami H."/>
        </authorList>
    </citation>
    <scope>NUCLEOTIDE SEQUENCE</scope>
    <source>
        <strain evidence="1">Expedition CK06-06</strain>
    </source>
</reference>
<proteinExistence type="predicted"/>
<sequence length="67" mass="7449">MTLNATIKALGGMSPNPKAATVVKQFKDHEDKSSVSLSSKLHKSIVFQLLFLRTHNMYFSTLIIVTI</sequence>
<dbReference type="EMBL" id="BART01007513">
    <property type="protein sequence ID" value="GAG59011.1"/>
    <property type="molecule type" value="Genomic_DNA"/>
</dbReference>
<organism evidence="1">
    <name type="scientific">marine sediment metagenome</name>
    <dbReference type="NCBI Taxonomy" id="412755"/>
    <lineage>
        <taxon>unclassified sequences</taxon>
        <taxon>metagenomes</taxon>
        <taxon>ecological metagenomes</taxon>
    </lineage>
</organism>
<name>X1AG38_9ZZZZ</name>
<dbReference type="AlphaFoldDB" id="X1AG38"/>
<comment type="caution">
    <text evidence="1">The sequence shown here is derived from an EMBL/GenBank/DDBJ whole genome shotgun (WGS) entry which is preliminary data.</text>
</comment>
<accession>X1AG38</accession>
<evidence type="ECO:0000313" key="1">
    <source>
        <dbReference type="EMBL" id="GAG59011.1"/>
    </source>
</evidence>
<gene>
    <name evidence="1" type="ORF">S01H4_17083</name>
</gene>